<dbReference type="GeneID" id="97129624"/>
<evidence type="ECO:0000313" key="1">
    <source>
        <dbReference type="EMBL" id="NUU53033.1"/>
    </source>
</evidence>
<reference evidence="1 2" key="1">
    <citation type="submission" date="2020-05" db="EMBL/GenBank/DDBJ databases">
        <title>Genome Sequencing of Type Strains.</title>
        <authorList>
            <person name="Lemaire J.F."/>
            <person name="Inderbitzin P."/>
            <person name="Gregorio O.A."/>
            <person name="Collins S.B."/>
            <person name="Wespe N."/>
            <person name="Knight-Connoni V."/>
        </authorList>
    </citation>
    <scope>NUCLEOTIDE SEQUENCE [LARGE SCALE GENOMIC DNA]</scope>
    <source>
        <strain evidence="1 2">DSM 19942</strain>
    </source>
</reference>
<dbReference type="EMBL" id="JABMCC010000089">
    <property type="protein sequence ID" value="NUU53033.1"/>
    <property type="molecule type" value="Genomic_DNA"/>
</dbReference>
<evidence type="ECO:0000313" key="2">
    <source>
        <dbReference type="Proteomes" id="UP000577724"/>
    </source>
</evidence>
<name>A0ABX2MDL4_9BACL</name>
<organism evidence="1 2">
    <name type="scientific">Paenibacillus taichungensis</name>
    <dbReference type="NCBI Taxonomy" id="484184"/>
    <lineage>
        <taxon>Bacteria</taxon>
        <taxon>Bacillati</taxon>
        <taxon>Bacillota</taxon>
        <taxon>Bacilli</taxon>
        <taxon>Bacillales</taxon>
        <taxon>Paenibacillaceae</taxon>
        <taxon>Paenibacillus</taxon>
    </lineage>
</organism>
<proteinExistence type="predicted"/>
<gene>
    <name evidence="1" type="ORF">HP548_02840</name>
</gene>
<dbReference type="Proteomes" id="UP000577724">
    <property type="component" value="Unassembled WGS sequence"/>
</dbReference>
<comment type="caution">
    <text evidence="1">The sequence shown here is derived from an EMBL/GenBank/DDBJ whole genome shotgun (WGS) entry which is preliminary data.</text>
</comment>
<keyword evidence="2" id="KW-1185">Reference proteome</keyword>
<dbReference type="RefSeq" id="WP_079696726.1">
    <property type="nucleotide sequence ID" value="NZ_CBCRYD010000030.1"/>
</dbReference>
<accession>A0ABX2MDL4</accession>
<sequence length="63" mass="6999">MSKNQLVVIKWLSTTGQNFLSDIVELEGAFDGVPEDVAEAFATLSDREKIEVIQKAANNLLYQ</sequence>
<protein>
    <submittedName>
        <fullName evidence="1">Uncharacterized protein</fullName>
    </submittedName>
</protein>